<feature type="domain" description="FAD dependent oxidoreductase" evidence="2">
    <location>
        <begin position="4"/>
        <end position="392"/>
    </location>
</feature>
<dbReference type="AlphaFoldDB" id="A0A233RHS0"/>
<protein>
    <recommendedName>
        <fullName evidence="2">FAD dependent oxidoreductase domain-containing protein</fullName>
    </recommendedName>
</protein>
<evidence type="ECO:0000256" key="1">
    <source>
        <dbReference type="ARBA" id="ARBA00023002"/>
    </source>
</evidence>
<organism evidence="3 4">
    <name type="scientific">Oceanimonas doudoroffii</name>
    <dbReference type="NCBI Taxonomy" id="84158"/>
    <lineage>
        <taxon>Bacteria</taxon>
        <taxon>Pseudomonadati</taxon>
        <taxon>Pseudomonadota</taxon>
        <taxon>Gammaproteobacteria</taxon>
        <taxon>Aeromonadales</taxon>
        <taxon>Aeromonadaceae</taxon>
        <taxon>Oceanimonas</taxon>
    </lineage>
</organism>
<comment type="caution">
    <text evidence="3">The sequence shown here is derived from an EMBL/GenBank/DDBJ whole genome shotgun (WGS) entry which is preliminary data.</text>
</comment>
<dbReference type="SUPFAM" id="SSF54373">
    <property type="entry name" value="FAD-linked reductases, C-terminal domain"/>
    <property type="match status" value="1"/>
</dbReference>
<accession>A0A233RHS0</accession>
<dbReference type="Gene3D" id="3.50.50.60">
    <property type="entry name" value="FAD/NAD(P)-binding domain"/>
    <property type="match status" value="2"/>
</dbReference>
<keyword evidence="1" id="KW-0560">Oxidoreductase</keyword>
<dbReference type="GO" id="GO:0016491">
    <property type="term" value="F:oxidoreductase activity"/>
    <property type="evidence" value="ECO:0007669"/>
    <property type="project" value="UniProtKB-KW"/>
</dbReference>
<reference evidence="3 4" key="1">
    <citation type="submission" date="2017-08" db="EMBL/GenBank/DDBJ databases">
        <title>A Genome Sequence of Oceanimonas doudoroffii ATCC 27123T.</title>
        <authorList>
            <person name="Brennan M.A."/>
            <person name="Maclea K.S."/>
            <person name="Mcclelland W.D."/>
            <person name="Trachtenberg A.M."/>
        </authorList>
    </citation>
    <scope>NUCLEOTIDE SEQUENCE [LARGE SCALE GENOMIC DNA]</scope>
    <source>
        <strain evidence="3 4">ATCC 27123</strain>
    </source>
</reference>
<dbReference type="EMBL" id="NBIM01000001">
    <property type="protein sequence ID" value="OXY82943.1"/>
    <property type="molecule type" value="Genomic_DNA"/>
</dbReference>
<dbReference type="Pfam" id="PF01266">
    <property type="entry name" value="DAO"/>
    <property type="match status" value="1"/>
</dbReference>
<evidence type="ECO:0000313" key="3">
    <source>
        <dbReference type="EMBL" id="OXY82943.1"/>
    </source>
</evidence>
<dbReference type="InterPro" id="IPR036188">
    <property type="entry name" value="FAD/NAD-bd_sf"/>
</dbReference>
<dbReference type="Gene3D" id="3.30.9.10">
    <property type="entry name" value="D-Amino Acid Oxidase, subunit A, domain 2"/>
    <property type="match status" value="1"/>
</dbReference>
<dbReference type="InterPro" id="IPR006076">
    <property type="entry name" value="FAD-dep_OxRdtase"/>
</dbReference>
<dbReference type="OrthoDB" id="9805337at2"/>
<name>A0A233RHS0_9GAMM</name>
<dbReference type="GO" id="GO:0005737">
    <property type="term" value="C:cytoplasm"/>
    <property type="evidence" value="ECO:0007669"/>
    <property type="project" value="TreeGrafter"/>
</dbReference>
<proteinExistence type="predicted"/>
<gene>
    <name evidence="3" type="ORF">B6S08_05420</name>
</gene>
<dbReference type="RefSeq" id="WP_094199720.1">
    <property type="nucleotide sequence ID" value="NZ_NBIM01000001.1"/>
</dbReference>
<dbReference type="Proteomes" id="UP000242757">
    <property type="component" value="Unassembled WGS sequence"/>
</dbReference>
<evidence type="ECO:0000313" key="4">
    <source>
        <dbReference type="Proteomes" id="UP000242757"/>
    </source>
</evidence>
<dbReference type="SUPFAM" id="SSF51905">
    <property type="entry name" value="FAD/NAD(P)-binding domain"/>
    <property type="match status" value="1"/>
</dbReference>
<dbReference type="PANTHER" id="PTHR13847">
    <property type="entry name" value="SARCOSINE DEHYDROGENASE-RELATED"/>
    <property type="match status" value="1"/>
</dbReference>
<dbReference type="PANTHER" id="PTHR13847:SF289">
    <property type="entry name" value="GLYCINE OXIDASE"/>
    <property type="match status" value="1"/>
</dbReference>
<sequence>MQHIIVAGAGIVGLAVCNALLEQGCRVTLLDANAPGSGTSAGNAGLIADYATTPLSNPDSLRAMLRELTRRQPALSVEPRYLAALGGFGRRFLQAMASEAFNNNKQTLVDLVSRGAALQKGLLESLNSPGLYQQTGCLQIFRDSAITEQQLGALADAKRRDGVACEALVPKAVLALEPALNVRGLTGGLWYSNTWSLRDPQGLCVRLFRQLQRRGLEYVPSQLDRLTPYEDRVQVLAGGQTLGADAVVLCAGLGNQALLAPLGVNLPVVSERGYHLMLDRQQVTLNRPVGWLSRYFYATPMDQGIRIAGTTQFARPDAPAAQRRYRHMQEWAASLFGQPVSVSSQWMGVRHSTPDSLPIIGQLPGHKRITLAFGHGHLGMTLAAITGRLVADCVAGRQTDKLLASLSPARFI</sequence>
<keyword evidence="4" id="KW-1185">Reference proteome</keyword>
<evidence type="ECO:0000259" key="2">
    <source>
        <dbReference type="Pfam" id="PF01266"/>
    </source>
</evidence>